<dbReference type="SUPFAM" id="SSF51905">
    <property type="entry name" value="FAD/NAD(P)-binding domain"/>
    <property type="match status" value="1"/>
</dbReference>
<evidence type="ECO:0000256" key="4">
    <source>
        <dbReference type="ARBA" id="ARBA00022827"/>
    </source>
</evidence>
<gene>
    <name evidence="7" type="primary">dadA</name>
    <name evidence="9" type="ORF">DWG20_15750</name>
</gene>
<dbReference type="KEGG" id="ccah:DWG20_15750"/>
<dbReference type="RefSeq" id="WP_115434682.1">
    <property type="nucleotide sequence ID" value="NZ_CP031337.1"/>
</dbReference>
<dbReference type="NCBIfam" id="NF001933">
    <property type="entry name" value="PRK00711.1"/>
    <property type="match status" value="1"/>
</dbReference>
<evidence type="ECO:0000256" key="2">
    <source>
        <dbReference type="ARBA" id="ARBA00009410"/>
    </source>
</evidence>
<keyword evidence="5 7" id="KW-0560">Oxidoreductase</keyword>
<comment type="function">
    <text evidence="7">Oxidative deamination of D-amino acids.</text>
</comment>
<dbReference type="HAMAP" id="MF_01202">
    <property type="entry name" value="DadA"/>
    <property type="match status" value="1"/>
</dbReference>
<dbReference type="Gene3D" id="3.30.9.10">
    <property type="entry name" value="D-Amino Acid Oxidase, subunit A, domain 2"/>
    <property type="match status" value="1"/>
</dbReference>
<comment type="catalytic activity">
    <reaction evidence="6 7">
        <text>a D-alpha-amino acid + A + H2O = a 2-oxocarboxylate + AH2 + NH4(+)</text>
        <dbReference type="Rhea" id="RHEA:18125"/>
        <dbReference type="ChEBI" id="CHEBI:13193"/>
        <dbReference type="ChEBI" id="CHEBI:15377"/>
        <dbReference type="ChEBI" id="CHEBI:17499"/>
        <dbReference type="ChEBI" id="CHEBI:28938"/>
        <dbReference type="ChEBI" id="CHEBI:35179"/>
        <dbReference type="ChEBI" id="CHEBI:59871"/>
    </reaction>
</comment>
<feature type="binding site" evidence="7">
    <location>
        <begin position="3"/>
        <end position="17"/>
    </location>
    <ligand>
        <name>FAD</name>
        <dbReference type="ChEBI" id="CHEBI:57692"/>
    </ligand>
</feature>
<keyword evidence="4 7" id="KW-0274">FAD</keyword>
<dbReference type="GO" id="GO:0005886">
    <property type="term" value="C:plasma membrane"/>
    <property type="evidence" value="ECO:0007669"/>
    <property type="project" value="TreeGrafter"/>
</dbReference>
<dbReference type="Pfam" id="PF01266">
    <property type="entry name" value="DAO"/>
    <property type="match status" value="1"/>
</dbReference>
<keyword evidence="3 7" id="KW-0285">Flavoprotein</keyword>
<name>A0A345YA03_9NEIS</name>
<dbReference type="Proteomes" id="UP000254537">
    <property type="component" value="Chromosome"/>
</dbReference>
<dbReference type="PANTHER" id="PTHR13847">
    <property type="entry name" value="SARCOSINE DEHYDROGENASE-RELATED"/>
    <property type="match status" value="1"/>
</dbReference>
<reference evidence="9 10" key="1">
    <citation type="submission" date="2018-07" db="EMBL/GenBank/DDBJ databases">
        <title>Crenobacter cavernae sp. nov., isolated from a karst cave.</title>
        <authorList>
            <person name="Zhu H."/>
        </authorList>
    </citation>
    <scope>NUCLEOTIDE SEQUENCE [LARGE SCALE GENOMIC DNA]</scope>
    <source>
        <strain evidence="9 10">K1W11S-77</strain>
    </source>
</reference>
<dbReference type="GO" id="GO:0055130">
    <property type="term" value="P:D-alanine catabolic process"/>
    <property type="evidence" value="ECO:0007669"/>
    <property type="project" value="TreeGrafter"/>
</dbReference>
<dbReference type="Gene3D" id="3.50.50.60">
    <property type="entry name" value="FAD/NAD(P)-binding domain"/>
    <property type="match status" value="2"/>
</dbReference>
<organism evidence="9 10">
    <name type="scientific">Crenobacter cavernae</name>
    <dbReference type="NCBI Taxonomy" id="2290923"/>
    <lineage>
        <taxon>Bacteria</taxon>
        <taxon>Pseudomonadati</taxon>
        <taxon>Pseudomonadota</taxon>
        <taxon>Betaproteobacteria</taxon>
        <taxon>Neisseriales</taxon>
        <taxon>Neisseriaceae</taxon>
        <taxon>Crenobacter</taxon>
    </lineage>
</organism>
<evidence type="ECO:0000313" key="10">
    <source>
        <dbReference type="Proteomes" id="UP000254537"/>
    </source>
</evidence>
<comment type="similarity">
    <text evidence="2 7">Belongs to the DadA oxidoreductase family.</text>
</comment>
<protein>
    <recommendedName>
        <fullName evidence="7">D-amino acid dehydrogenase</fullName>
        <ecNumber evidence="7">1.4.99.-</ecNumber>
    </recommendedName>
</protein>
<dbReference type="EC" id="1.4.99.-" evidence="7"/>
<dbReference type="AlphaFoldDB" id="A0A345YA03"/>
<evidence type="ECO:0000259" key="8">
    <source>
        <dbReference type="Pfam" id="PF01266"/>
    </source>
</evidence>
<dbReference type="InterPro" id="IPR036188">
    <property type="entry name" value="FAD/NAD-bd_sf"/>
</dbReference>
<dbReference type="PANTHER" id="PTHR13847:SF280">
    <property type="entry name" value="D-AMINO ACID DEHYDROGENASE"/>
    <property type="match status" value="1"/>
</dbReference>
<dbReference type="GO" id="GO:0008718">
    <property type="term" value="F:D-amino-acid dehydrogenase activity"/>
    <property type="evidence" value="ECO:0007669"/>
    <property type="project" value="UniProtKB-UniRule"/>
</dbReference>
<evidence type="ECO:0000256" key="3">
    <source>
        <dbReference type="ARBA" id="ARBA00022630"/>
    </source>
</evidence>
<proteinExistence type="inferred from homology"/>
<dbReference type="InterPro" id="IPR023080">
    <property type="entry name" value="DadA"/>
</dbReference>
<comment type="cofactor">
    <cofactor evidence="1 7">
        <name>FAD</name>
        <dbReference type="ChEBI" id="CHEBI:57692"/>
    </cofactor>
</comment>
<dbReference type="SUPFAM" id="SSF54373">
    <property type="entry name" value="FAD-linked reductases, C-terminal domain"/>
    <property type="match status" value="1"/>
</dbReference>
<sequence>MKIIVLGAGVVGITTAWYLSRSGHEVTVIDRQSGPALETSFANGGQISVSHAEPWANPHTPLKALRWLGKEDAPLLFRLRADPRLLAWTLRFLRECSPSRTRENIRRIVELALYSRQCLKALRNDLAARGGLQYDQLERGILHVYTDPLEFEKAVGASAILREFGCDRRPVSANACIEIEPALASASHMLVGGDYTVDDESGDAHKFTRQLAEHCRRVGVVFDLGQSISRIDAEGGRVRSVVTSDGRRHVADAYVVALGSHSPALLRPLGISLPVYPAKGYSATITLSKASVAPTVSLTDDAYKLVFSRLGNRLRVAGTAEFSGFNHDLNAIRCDALIRRTRELFPDLNECGKPEFWCGLRPVTPSSVPFIGRLRYPNLWINTGHGTLGWTMACGSAAALGDLIAKRTPQIDFPFL</sequence>
<feature type="domain" description="FAD dependent oxidoreductase" evidence="8">
    <location>
        <begin position="2"/>
        <end position="403"/>
    </location>
</feature>
<evidence type="ECO:0000313" key="9">
    <source>
        <dbReference type="EMBL" id="AXK40755.1"/>
    </source>
</evidence>
<dbReference type="InterPro" id="IPR006076">
    <property type="entry name" value="FAD-dep_OxRdtase"/>
</dbReference>
<evidence type="ECO:0000256" key="6">
    <source>
        <dbReference type="ARBA" id="ARBA00047884"/>
    </source>
</evidence>
<evidence type="ECO:0000256" key="5">
    <source>
        <dbReference type="ARBA" id="ARBA00023002"/>
    </source>
</evidence>
<dbReference type="GO" id="GO:0005737">
    <property type="term" value="C:cytoplasm"/>
    <property type="evidence" value="ECO:0007669"/>
    <property type="project" value="TreeGrafter"/>
</dbReference>
<accession>A0A345YA03</accession>
<evidence type="ECO:0000256" key="7">
    <source>
        <dbReference type="HAMAP-Rule" id="MF_01202"/>
    </source>
</evidence>
<evidence type="ECO:0000256" key="1">
    <source>
        <dbReference type="ARBA" id="ARBA00001974"/>
    </source>
</evidence>
<dbReference type="EMBL" id="CP031337">
    <property type="protein sequence ID" value="AXK40755.1"/>
    <property type="molecule type" value="Genomic_DNA"/>
</dbReference>
<dbReference type="OrthoDB" id="18526at2"/>